<dbReference type="InterPro" id="IPR045351">
    <property type="entry name" value="DUF6531"/>
</dbReference>
<feature type="domain" description="DUF6531" evidence="1">
    <location>
        <begin position="20"/>
        <end position="56"/>
    </location>
</feature>
<dbReference type="Pfam" id="PF20148">
    <property type="entry name" value="DUF6531"/>
    <property type="match status" value="1"/>
</dbReference>
<dbReference type="AlphaFoldDB" id="A0A2G6E0W2"/>
<name>A0A2G6E0W2_9BACT</name>
<accession>A0A2G6E0W2</accession>
<proteinExistence type="predicted"/>
<gene>
    <name evidence="2" type="ORF">CSB45_14775</name>
</gene>
<comment type="caution">
    <text evidence="2">The sequence shown here is derived from an EMBL/GenBank/DDBJ whole genome shotgun (WGS) entry which is preliminary data.</text>
</comment>
<dbReference type="EMBL" id="PDPS01000049">
    <property type="protein sequence ID" value="PID55694.1"/>
    <property type="molecule type" value="Genomic_DNA"/>
</dbReference>
<sequence length="103" mass="11697">MQARASDSDGSISRVEFYLIDFNIPELGYPLLLGRVYDSRNRHDGSFGTGWSLPHEGWGEEARGSFLRTYYVILRTRKVLALRLGDGAVFGTDCIRLWTPLSR</sequence>
<organism evidence="2 3">
    <name type="scientific">candidate division KSB3 bacterium</name>
    <dbReference type="NCBI Taxonomy" id="2044937"/>
    <lineage>
        <taxon>Bacteria</taxon>
        <taxon>candidate division KSB3</taxon>
    </lineage>
</organism>
<reference evidence="2 3" key="1">
    <citation type="submission" date="2017-10" db="EMBL/GenBank/DDBJ databases">
        <title>Novel microbial diversity and functional potential in the marine mammal oral microbiome.</title>
        <authorList>
            <person name="Dudek N.K."/>
            <person name="Sun C.L."/>
            <person name="Burstein D."/>
            <person name="Kantor R.S."/>
            <person name="Aliaga Goltsman D.S."/>
            <person name="Bik E.M."/>
            <person name="Thomas B.C."/>
            <person name="Banfield J.F."/>
            <person name="Relman D.A."/>
        </authorList>
    </citation>
    <scope>NUCLEOTIDE SEQUENCE [LARGE SCALE GENOMIC DNA]</scope>
    <source>
        <strain evidence="2">DOLZORAL124_49_17</strain>
    </source>
</reference>
<protein>
    <recommendedName>
        <fullName evidence="1">DUF6531 domain-containing protein</fullName>
    </recommendedName>
</protein>
<evidence type="ECO:0000259" key="1">
    <source>
        <dbReference type="Pfam" id="PF20148"/>
    </source>
</evidence>
<dbReference type="Proteomes" id="UP000229740">
    <property type="component" value="Unassembled WGS sequence"/>
</dbReference>
<evidence type="ECO:0000313" key="3">
    <source>
        <dbReference type="Proteomes" id="UP000229740"/>
    </source>
</evidence>
<evidence type="ECO:0000313" key="2">
    <source>
        <dbReference type="EMBL" id="PID55694.1"/>
    </source>
</evidence>